<comment type="caution">
    <text evidence="1">The sequence shown here is derived from an EMBL/GenBank/DDBJ whole genome shotgun (WGS) entry which is preliminary data.</text>
</comment>
<proteinExistence type="predicted"/>
<dbReference type="AlphaFoldDB" id="A0A2C9XS18"/>
<dbReference type="EMBL" id="NGMO01000001">
    <property type="protein sequence ID" value="OTP12497.1"/>
    <property type="molecule type" value="Genomic_DNA"/>
</dbReference>
<name>A0A2C9XS18_9ENTE</name>
<dbReference type="Proteomes" id="UP000194933">
    <property type="component" value="Unassembled WGS sequence"/>
</dbReference>
<organism evidence="1 2">
    <name type="scientific">Candidatus Enterococcus wittei</name>
    <dbReference type="NCBI Taxonomy" id="1987383"/>
    <lineage>
        <taxon>Bacteria</taxon>
        <taxon>Bacillati</taxon>
        <taxon>Bacillota</taxon>
        <taxon>Bacilli</taxon>
        <taxon>Lactobacillales</taxon>
        <taxon>Enterococcaceae</taxon>
        <taxon>Enterococcus</taxon>
    </lineage>
</organism>
<protein>
    <submittedName>
        <fullName evidence="1">Uncharacterized protein</fullName>
    </submittedName>
</protein>
<keyword evidence="2" id="KW-1185">Reference proteome</keyword>
<dbReference type="STRING" id="1987383.A5844_000730"/>
<sequence length="37" mass="4166">MHLLMIFSLLSMIGFLLFSASCLNESDLQPAKIPKKK</sequence>
<evidence type="ECO:0000313" key="2">
    <source>
        <dbReference type="Proteomes" id="UP000194933"/>
    </source>
</evidence>
<accession>A0A2C9XS18</accession>
<evidence type="ECO:0000313" key="1">
    <source>
        <dbReference type="EMBL" id="OTP12497.1"/>
    </source>
</evidence>
<gene>
    <name evidence="1" type="ORF">A5844_000730</name>
</gene>
<reference evidence="1 2" key="1">
    <citation type="submission" date="2017-05" db="EMBL/GenBank/DDBJ databases">
        <title>The Genome Sequence of Enterococcus sp. 10A9_DIV0425.</title>
        <authorList>
            <consortium name="The Broad Institute Genomics Platform"/>
            <consortium name="The Broad Institute Genomic Center for Infectious Diseases"/>
            <person name="Earl A."/>
            <person name="Manson A."/>
            <person name="Schwartman J."/>
            <person name="Gilmore M."/>
            <person name="Abouelleil A."/>
            <person name="Cao P."/>
            <person name="Chapman S."/>
            <person name="Cusick C."/>
            <person name="Shea T."/>
            <person name="Young S."/>
            <person name="Neafsey D."/>
            <person name="Nusbaum C."/>
            <person name="Birren B."/>
        </authorList>
    </citation>
    <scope>NUCLEOTIDE SEQUENCE [LARGE SCALE GENOMIC DNA]</scope>
    <source>
        <strain evidence="1 2">10A9_DIV0425</strain>
    </source>
</reference>